<sequence length="186" mass="20341">MLFTVDYFVFFLGLKNFPASPILPPSTETTFLLPDHASLHLHSQKFAAVHRLLLSHHSGLPRRVDGSLRLLPHATTAAILRVLSPLTTHPKIRNCRVTTSFVSTNTPAPMIFPQSPLLFEGRLIFSPSSFFFSSAPSISFSVSLLLAAQGEVKATVKGINHQQESDAGEGEMEPLTVEIGFLSQTC</sequence>
<protein>
    <submittedName>
        <fullName evidence="1">Uncharacterized protein</fullName>
    </submittedName>
</protein>
<proteinExistence type="predicted"/>
<dbReference type="EMBL" id="OZ034818">
    <property type="protein sequence ID" value="CAL1386408.1"/>
    <property type="molecule type" value="Genomic_DNA"/>
</dbReference>
<name>A0AAV2ELG3_9ROSI</name>
<evidence type="ECO:0000313" key="2">
    <source>
        <dbReference type="Proteomes" id="UP001497516"/>
    </source>
</evidence>
<organism evidence="1 2">
    <name type="scientific">Linum trigynum</name>
    <dbReference type="NCBI Taxonomy" id="586398"/>
    <lineage>
        <taxon>Eukaryota</taxon>
        <taxon>Viridiplantae</taxon>
        <taxon>Streptophyta</taxon>
        <taxon>Embryophyta</taxon>
        <taxon>Tracheophyta</taxon>
        <taxon>Spermatophyta</taxon>
        <taxon>Magnoliopsida</taxon>
        <taxon>eudicotyledons</taxon>
        <taxon>Gunneridae</taxon>
        <taxon>Pentapetalae</taxon>
        <taxon>rosids</taxon>
        <taxon>fabids</taxon>
        <taxon>Malpighiales</taxon>
        <taxon>Linaceae</taxon>
        <taxon>Linum</taxon>
    </lineage>
</organism>
<dbReference type="Proteomes" id="UP001497516">
    <property type="component" value="Chromosome 5"/>
</dbReference>
<accession>A0AAV2ELG3</accession>
<evidence type="ECO:0000313" key="1">
    <source>
        <dbReference type="EMBL" id="CAL1386408.1"/>
    </source>
</evidence>
<reference evidence="1 2" key="1">
    <citation type="submission" date="2024-04" db="EMBL/GenBank/DDBJ databases">
        <authorList>
            <person name="Fracassetti M."/>
        </authorList>
    </citation>
    <scope>NUCLEOTIDE SEQUENCE [LARGE SCALE GENOMIC DNA]</scope>
</reference>
<keyword evidence="2" id="KW-1185">Reference proteome</keyword>
<dbReference type="AlphaFoldDB" id="A0AAV2ELG3"/>
<gene>
    <name evidence="1" type="ORF">LTRI10_LOCUS27464</name>
</gene>